<dbReference type="InterPro" id="IPR006129">
    <property type="entry name" value="AdhesinB"/>
</dbReference>
<dbReference type="Gene3D" id="3.40.50.1980">
    <property type="entry name" value="Nitrogenase molybdenum iron protein domain"/>
    <property type="match status" value="2"/>
</dbReference>
<dbReference type="GO" id="GO:0046872">
    <property type="term" value="F:metal ion binding"/>
    <property type="evidence" value="ECO:0007669"/>
    <property type="project" value="InterPro"/>
</dbReference>
<dbReference type="SUPFAM" id="SSF53807">
    <property type="entry name" value="Helical backbone' metal receptor"/>
    <property type="match status" value="1"/>
</dbReference>
<name>M1WSG2_PSEP2</name>
<dbReference type="EMBL" id="FO203427">
    <property type="protein sequence ID" value="CCH50174.1"/>
    <property type="molecule type" value="Genomic_DNA"/>
</dbReference>
<reference evidence="6" key="2">
    <citation type="journal article" date="2013" name="Stand. Genomic Sci.">
        <title>Complete genome sequence of Desulfocapsa sulfexigens, a marine deltaproteobacterium specialized in disproportionating inorganic sulfur compounds.</title>
        <authorList>
            <person name="Finster K.W."/>
            <person name="Kjeldsen K.U."/>
            <person name="Kube M."/>
            <person name="Reinhardt R."/>
            <person name="Mussmann M."/>
            <person name="Amann R."/>
            <person name="Schreiber L."/>
        </authorList>
    </citation>
    <scope>NUCLEOTIDE SEQUENCE [LARGE SCALE GENOMIC DNA]</scope>
    <source>
        <strain evidence="6">DSM 10523 / SB164P1</strain>
    </source>
</reference>
<dbReference type="PATRIC" id="fig|879567.3.peg.3168"/>
<dbReference type="PANTHER" id="PTHR42953">
    <property type="entry name" value="HIGH-AFFINITY ZINC UPTAKE SYSTEM PROTEIN ZNUA-RELATED"/>
    <property type="match status" value="1"/>
</dbReference>
<dbReference type="PRINTS" id="PR00690">
    <property type="entry name" value="ADHESNFAMILY"/>
</dbReference>
<dbReference type="InterPro" id="IPR050492">
    <property type="entry name" value="Bact_metal-bind_prot9"/>
</dbReference>
<dbReference type="InterPro" id="IPR006128">
    <property type="entry name" value="Lipoprotein_PsaA-like"/>
</dbReference>
<dbReference type="KEGG" id="dpi:BN4_20112"/>
<evidence type="ECO:0000313" key="6">
    <source>
        <dbReference type="Proteomes" id="UP000011724"/>
    </source>
</evidence>
<keyword evidence="3" id="KW-0732">Signal</keyword>
<organism evidence="5 6">
    <name type="scientific">Pseudodesulfovibrio piezophilus (strain DSM 21447 / JCM 15486 / C1TLV30)</name>
    <name type="common">Desulfovibrio piezophilus</name>
    <dbReference type="NCBI Taxonomy" id="1322246"/>
    <lineage>
        <taxon>Bacteria</taxon>
        <taxon>Pseudomonadati</taxon>
        <taxon>Thermodesulfobacteriota</taxon>
        <taxon>Desulfovibrionia</taxon>
        <taxon>Desulfovibrionales</taxon>
        <taxon>Desulfovibrionaceae</taxon>
    </lineage>
</organism>
<proteinExistence type="inferred from homology"/>
<protein>
    <submittedName>
        <fullName evidence="5">Periplasmic solute binding protein</fullName>
    </submittedName>
</protein>
<evidence type="ECO:0000256" key="1">
    <source>
        <dbReference type="ARBA" id="ARBA00011028"/>
    </source>
</evidence>
<comment type="similarity">
    <text evidence="1 4">Belongs to the bacterial solute-binding protein 9 family.</text>
</comment>
<gene>
    <name evidence="5" type="ordered locus">BN4_20112</name>
</gene>
<dbReference type="PANTHER" id="PTHR42953:SF3">
    <property type="entry name" value="HIGH-AFFINITY ZINC UPTAKE SYSTEM PROTEIN ZNUA"/>
    <property type="match status" value="1"/>
</dbReference>
<keyword evidence="2 4" id="KW-0813">Transport</keyword>
<accession>M1WSG2</accession>
<dbReference type="BioCyc" id="DPIE1322246:BN4_RS14795-MONOMER"/>
<dbReference type="Pfam" id="PF01297">
    <property type="entry name" value="ZnuA"/>
    <property type="match status" value="1"/>
</dbReference>
<dbReference type="GO" id="GO:0030001">
    <property type="term" value="P:metal ion transport"/>
    <property type="evidence" value="ECO:0007669"/>
    <property type="project" value="InterPro"/>
</dbReference>
<dbReference type="RefSeq" id="WP_015416216.1">
    <property type="nucleotide sequence ID" value="NC_020409.1"/>
</dbReference>
<dbReference type="eggNOG" id="COG0803">
    <property type="taxonomic scope" value="Bacteria"/>
</dbReference>
<dbReference type="Proteomes" id="UP000011724">
    <property type="component" value="Chromosome"/>
</dbReference>
<evidence type="ECO:0000256" key="4">
    <source>
        <dbReference type="RuleBase" id="RU003512"/>
    </source>
</evidence>
<reference evidence="5 6" key="1">
    <citation type="journal article" date="2013" name="PLoS ONE">
        <title>The first genomic and proteomic characterization of a deep-sea sulfate reducer: insights into the piezophilic lifestyle of Desulfovibrio piezophilus.</title>
        <authorList>
            <person name="Pradel N."/>
            <person name="Ji B."/>
            <person name="Gimenez G."/>
            <person name="Talla E."/>
            <person name="Lenoble P."/>
            <person name="Garel M."/>
            <person name="Tamburini C."/>
            <person name="Fourquet P."/>
            <person name="Lebrun R."/>
            <person name="Bertin P."/>
            <person name="Denis Y."/>
            <person name="Pophillat M."/>
            <person name="Barbe V."/>
            <person name="Ollivier B."/>
            <person name="Dolla A."/>
        </authorList>
    </citation>
    <scope>NUCLEOTIDE SEQUENCE [LARGE SCALE GENOMIC DNA]</scope>
    <source>
        <strain evidence="6">DSM 10523 / SB164P1</strain>
    </source>
</reference>
<dbReference type="HOGENOM" id="CLU_016838_1_0_7"/>
<dbReference type="InterPro" id="IPR006127">
    <property type="entry name" value="ZnuA-like"/>
</dbReference>
<sequence>MIKKMFFPLVYMSFMFLFISAGVVSAGTTLPRIGVTLHPYYSFVAAIVGNTAEVVPLIGEGFNPHNYRPQPEDIKRSMTLDALVVNGIGHDEFAFEIVEAADMKGTLPIIFANKDVSLIPVGGHLDGKKIVNPHTFVSVTASVRQIYTIAQGLSELFPEHADLYRRNARRYAARLRRMKAEYMERLAMLPSMDFRCATIHGGYDYLFQDFGLQVTAVIEPGHGLKPTASQLARTIDEIKRLGVDVIFTEMAFPDKYVDTIHEETGIRIRHLSHLTSGEYSKDGFEKGLRANLEALTSALIEAQSSKQGG</sequence>
<keyword evidence="6" id="KW-1185">Reference proteome</keyword>
<dbReference type="STRING" id="1322246.BN4_20112"/>
<dbReference type="AlphaFoldDB" id="M1WSG2"/>
<dbReference type="PRINTS" id="PR00691">
    <property type="entry name" value="ADHESINB"/>
</dbReference>
<dbReference type="GO" id="GO:0007155">
    <property type="term" value="P:cell adhesion"/>
    <property type="evidence" value="ECO:0007669"/>
    <property type="project" value="InterPro"/>
</dbReference>
<evidence type="ECO:0000313" key="5">
    <source>
        <dbReference type="EMBL" id="CCH50174.1"/>
    </source>
</evidence>
<evidence type="ECO:0000256" key="2">
    <source>
        <dbReference type="ARBA" id="ARBA00022448"/>
    </source>
</evidence>
<evidence type="ECO:0000256" key="3">
    <source>
        <dbReference type="ARBA" id="ARBA00022729"/>
    </source>
</evidence>